<dbReference type="RefSeq" id="WP_308442636.1">
    <property type="nucleotide sequence ID" value="NZ_BONZ01000013.1"/>
</dbReference>
<feature type="compositionally biased region" description="Basic and acidic residues" evidence="1">
    <location>
        <begin position="49"/>
        <end position="60"/>
    </location>
</feature>
<feature type="region of interest" description="Disordered" evidence="1">
    <location>
        <begin position="1"/>
        <end position="60"/>
    </location>
</feature>
<accession>A0A8J3VNW7</accession>
<feature type="compositionally biased region" description="Basic and acidic residues" evidence="1">
    <location>
        <begin position="21"/>
        <end position="33"/>
    </location>
</feature>
<dbReference type="EMBL" id="BONZ01000013">
    <property type="protein sequence ID" value="GIH13332.1"/>
    <property type="molecule type" value="Genomic_DNA"/>
</dbReference>
<proteinExistence type="predicted"/>
<sequence length="84" mass="9431">MTEPEFSDPNANLEPGIGLGRDADLDPDRRDLEAPAEDAFEQSQPADPAGERDESPVNLDREIEVNEWDAIEQAQVVDFDDDYR</sequence>
<comment type="caution">
    <text evidence="2">The sequence shown here is derived from an EMBL/GenBank/DDBJ whole genome shotgun (WGS) entry which is preliminary data.</text>
</comment>
<keyword evidence="3" id="KW-1185">Reference proteome</keyword>
<dbReference type="AlphaFoldDB" id="A0A8J3VNW7"/>
<protein>
    <submittedName>
        <fullName evidence="2">Uncharacterized protein</fullName>
    </submittedName>
</protein>
<evidence type="ECO:0000256" key="1">
    <source>
        <dbReference type="SAM" id="MobiDB-lite"/>
    </source>
</evidence>
<reference evidence="2" key="1">
    <citation type="submission" date="2021-01" db="EMBL/GenBank/DDBJ databases">
        <title>Whole genome shotgun sequence of Rugosimonospora africana NBRC 104875.</title>
        <authorList>
            <person name="Komaki H."/>
            <person name="Tamura T."/>
        </authorList>
    </citation>
    <scope>NUCLEOTIDE SEQUENCE</scope>
    <source>
        <strain evidence="2">NBRC 104875</strain>
    </source>
</reference>
<organism evidence="2 3">
    <name type="scientific">Rugosimonospora africana</name>
    <dbReference type="NCBI Taxonomy" id="556532"/>
    <lineage>
        <taxon>Bacteria</taxon>
        <taxon>Bacillati</taxon>
        <taxon>Actinomycetota</taxon>
        <taxon>Actinomycetes</taxon>
        <taxon>Micromonosporales</taxon>
        <taxon>Micromonosporaceae</taxon>
        <taxon>Rugosimonospora</taxon>
    </lineage>
</organism>
<name>A0A8J3VNW7_9ACTN</name>
<dbReference type="Proteomes" id="UP000642748">
    <property type="component" value="Unassembled WGS sequence"/>
</dbReference>
<gene>
    <name evidence="2" type="ORF">Raf01_15040</name>
</gene>
<evidence type="ECO:0000313" key="2">
    <source>
        <dbReference type="EMBL" id="GIH13332.1"/>
    </source>
</evidence>
<evidence type="ECO:0000313" key="3">
    <source>
        <dbReference type="Proteomes" id="UP000642748"/>
    </source>
</evidence>